<dbReference type="HAMAP" id="MF_00048">
    <property type="entry name" value="UPF0102"/>
    <property type="match status" value="1"/>
</dbReference>
<dbReference type="PANTHER" id="PTHR34039">
    <property type="entry name" value="UPF0102 PROTEIN YRAN"/>
    <property type="match status" value="1"/>
</dbReference>
<accession>A0A3B0ZIP9</accession>
<sequence length="120" mass="14022">MNRKQIGDRAESLASDFLQQRGLTLVARNFYCRRGEIDLIMRDCDALVFVEVRYRRQTNYGRAAETVARSKQVRIIHCAQYYMHCHHAWNDAARFDVVSIEGEPDDPAIDWLKDAFRLDA</sequence>
<reference evidence="1" key="1">
    <citation type="submission" date="2018-06" db="EMBL/GenBank/DDBJ databases">
        <authorList>
            <person name="Zhirakovskaya E."/>
        </authorList>
    </citation>
    <scope>NUCLEOTIDE SEQUENCE</scope>
</reference>
<dbReference type="InterPro" id="IPR011856">
    <property type="entry name" value="tRNA_endonuc-like_dom_sf"/>
</dbReference>
<evidence type="ECO:0000313" key="1">
    <source>
        <dbReference type="EMBL" id="VAW80576.1"/>
    </source>
</evidence>
<dbReference type="SUPFAM" id="SSF52980">
    <property type="entry name" value="Restriction endonuclease-like"/>
    <property type="match status" value="1"/>
</dbReference>
<protein>
    <submittedName>
        <fullName evidence="1">UPF0102 protein YraN</fullName>
    </submittedName>
</protein>
<dbReference type="EMBL" id="UOFN01000129">
    <property type="protein sequence ID" value="VAW80576.1"/>
    <property type="molecule type" value="Genomic_DNA"/>
</dbReference>
<dbReference type="PANTHER" id="PTHR34039:SF1">
    <property type="entry name" value="UPF0102 PROTEIN YRAN"/>
    <property type="match status" value="1"/>
</dbReference>
<dbReference type="NCBIfam" id="TIGR00252">
    <property type="entry name" value="YraN family protein"/>
    <property type="match status" value="1"/>
</dbReference>
<dbReference type="CDD" id="cd20736">
    <property type="entry name" value="PoNe_Nuclease"/>
    <property type="match status" value="1"/>
</dbReference>
<organism evidence="1">
    <name type="scientific">hydrothermal vent metagenome</name>
    <dbReference type="NCBI Taxonomy" id="652676"/>
    <lineage>
        <taxon>unclassified sequences</taxon>
        <taxon>metagenomes</taxon>
        <taxon>ecological metagenomes</taxon>
    </lineage>
</organism>
<dbReference type="InterPro" id="IPR003509">
    <property type="entry name" value="UPF0102_YraN-like"/>
</dbReference>
<dbReference type="AlphaFoldDB" id="A0A3B0ZIP9"/>
<dbReference type="Pfam" id="PF02021">
    <property type="entry name" value="UPF0102"/>
    <property type="match status" value="1"/>
</dbReference>
<name>A0A3B0ZIP9_9ZZZZ</name>
<dbReference type="NCBIfam" id="NF009150">
    <property type="entry name" value="PRK12497.1-3"/>
    <property type="match status" value="1"/>
</dbReference>
<dbReference type="Gene3D" id="3.40.1350.10">
    <property type="match status" value="1"/>
</dbReference>
<gene>
    <name evidence="1" type="ORF">MNBD_GAMMA15-2382</name>
</gene>
<dbReference type="GO" id="GO:0003676">
    <property type="term" value="F:nucleic acid binding"/>
    <property type="evidence" value="ECO:0007669"/>
    <property type="project" value="InterPro"/>
</dbReference>
<dbReference type="InterPro" id="IPR011335">
    <property type="entry name" value="Restrct_endonuc-II-like"/>
</dbReference>
<proteinExistence type="inferred from homology"/>